<evidence type="ECO:0000256" key="2">
    <source>
        <dbReference type="ARBA" id="ARBA00022679"/>
    </source>
</evidence>
<dbReference type="GO" id="GO:0005634">
    <property type="term" value="C:nucleus"/>
    <property type="evidence" value="ECO:0007669"/>
    <property type="project" value="TreeGrafter"/>
</dbReference>
<dbReference type="Gene3D" id="3.40.50.1220">
    <property type="entry name" value="TPP-binding domain"/>
    <property type="match status" value="2"/>
</dbReference>
<keyword evidence="8" id="KW-1185">Reference proteome</keyword>
<feature type="region of interest" description="Disordered" evidence="5">
    <location>
        <begin position="371"/>
        <end position="401"/>
    </location>
</feature>
<feature type="region of interest" description="Disordered" evidence="5">
    <location>
        <begin position="657"/>
        <end position="692"/>
    </location>
</feature>
<evidence type="ECO:0000256" key="4">
    <source>
        <dbReference type="PROSITE-ProRule" id="PRU00236"/>
    </source>
</evidence>
<proteinExistence type="inferred from homology"/>
<name>A0A8H4W4P7_9HELO</name>
<evidence type="ECO:0000256" key="1">
    <source>
        <dbReference type="ARBA" id="ARBA00006924"/>
    </source>
</evidence>
<gene>
    <name evidence="7" type="ORF">G7Y89_g3976</name>
</gene>
<feature type="domain" description="Deacetylase sirtuin-type" evidence="6">
    <location>
        <begin position="7"/>
        <end position="581"/>
    </location>
</feature>
<feature type="binding site" evidence="4">
    <location>
        <position position="447"/>
    </location>
    <ligand>
        <name>Zn(2+)</name>
        <dbReference type="ChEBI" id="CHEBI:29105"/>
    </ligand>
</feature>
<feature type="binding site" evidence="4">
    <location>
        <position position="421"/>
    </location>
    <ligand>
        <name>Zn(2+)</name>
        <dbReference type="ChEBI" id="CHEBI:29105"/>
    </ligand>
</feature>
<feature type="region of interest" description="Disordered" evidence="5">
    <location>
        <begin position="105"/>
        <end position="295"/>
    </location>
</feature>
<feature type="compositionally biased region" description="Polar residues" evidence="5">
    <location>
        <begin position="136"/>
        <end position="152"/>
    </location>
</feature>
<evidence type="ECO:0000313" key="8">
    <source>
        <dbReference type="Proteomes" id="UP000566819"/>
    </source>
</evidence>
<dbReference type="InterPro" id="IPR050134">
    <property type="entry name" value="NAD-dep_sirtuin_deacylases"/>
</dbReference>
<feature type="compositionally biased region" description="Polar residues" evidence="5">
    <location>
        <begin position="158"/>
        <end position="185"/>
    </location>
</feature>
<feature type="compositionally biased region" description="Polar residues" evidence="5">
    <location>
        <begin position="858"/>
        <end position="875"/>
    </location>
</feature>
<keyword evidence="4" id="KW-0862">Zinc</keyword>
<dbReference type="SUPFAM" id="SSF52467">
    <property type="entry name" value="DHS-like NAD/FAD-binding domain"/>
    <property type="match status" value="1"/>
</dbReference>
<dbReference type="InterPro" id="IPR026590">
    <property type="entry name" value="Ssirtuin_cat_dom"/>
</dbReference>
<evidence type="ECO:0000256" key="3">
    <source>
        <dbReference type="ARBA" id="ARBA00023027"/>
    </source>
</evidence>
<dbReference type="GO" id="GO:0046872">
    <property type="term" value="F:metal ion binding"/>
    <property type="evidence" value="ECO:0007669"/>
    <property type="project" value="UniProtKB-KW"/>
</dbReference>
<feature type="compositionally biased region" description="Low complexity" evidence="5">
    <location>
        <begin position="218"/>
        <end position="260"/>
    </location>
</feature>
<feature type="compositionally biased region" description="Low complexity" evidence="5">
    <location>
        <begin position="124"/>
        <end position="135"/>
    </location>
</feature>
<dbReference type="GO" id="GO:0017136">
    <property type="term" value="F:histone deacetylase activity, NAD-dependent"/>
    <property type="evidence" value="ECO:0007669"/>
    <property type="project" value="TreeGrafter"/>
</dbReference>
<protein>
    <recommendedName>
        <fullName evidence="6">Deacetylase sirtuin-type domain-containing protein</fullName>
    </recommendedName>
</protein>
<comment type="similarity">
    <text evidence="1">Belongs to the sirtuin family. Class I subfamily.</text>
</comment>
<dbReference type="EMBL" id="JAAMPI010000206">
    <property type="protein sequence ID" value="KAF4634123.1"/>
    <property type="molecule type" value="Genomic_DNA"/>
</dbReference>
<feature type="compositionally biased region" description="Polar residues" evidence="5">
    <location>
        <begin position="282"/>
        <end position="292"/>
    </location>
</feature>
<evidence type="ECO:0000259" key="6">
    <source>
        <dbReference type="PROSITE" id="PS50305"/>
    </source>
</evidence>
<keyword evidence="3" id="KW-0520">NAD</keyword>
<evidence type="ECO:0000256" key="5">
    <source>
        <dbReference type="SAM" id="MobiDB-lite"/>
    </source>
</evidence>
<keyword evidence="2" id="KW-0808">Transferase</keyword>
<dbReference type="GO" id="GO:0070403">
    <property type="term" value="F:NAD+ binding"/>
    <property type="evidence" value="ECO:0007669"/>
    <property type="project" value="InterPro"/>
</dbReference>
<dbReference type="AlphaFoldDB" id="A0A8H4W4P7"/>
<dbReference type="PANTHER" id="PTHR11085">
    <property type="entry name" value="NAD-DEPENDENT PROTEIN DEACYLASE SIRTUIN-5, MITOCHONDRIAL-RELATED"/>
    <property type="match status" value="1"/>
</dbReference>
<sequence length="911" mass="100332">MPTINVGPGSGQELQEIADALGKSRKVVVVTGAGISTNCGIPDFRSEDGLYSLIQAQYDAALQNPPWETANVFDIDDRPRKRVKPSYFYEVVAPDGNVVGVIDQQESASEEPERGQRSRRRSQKSPSSSPLSSRSTTPTVDMSDAGCSSTILSRAESTDGTSPGESESSALDTTLCSQDSTQTSDAIHVELSITRPEPNLPRRTSRKSRPNPESAIDSSTPNTSTTSSRPSSRGTSRRQSAPGTLSSATSISSASSSTGSHLDRRRTLQREESSLFSKSEDQIQSSQSSRASLPNLKGRDLFDSMVWTDPFTTSIFYMFISSLRQKIQKDVKSTTVTHKFIRTLRDGGRLVRNYTQNIDCLEEREGLCTQLSRGPGNRSRFHSKTQREPRPEEIDGDSPHNGGVEVVLLHGSLDKLRCGICAKLADWGHPEREAATLAGQAPDCPSCTEYNASRTGRGRRGLAVGRLRPNIVLYGEEHPHANLVGPLITHDLGLGPDVMLIMGTSLKVHGLKVMVKEFAKAVHTRGGKVVFVNRTKPPESTWGDVIDYWVEWDCDAWVMDLKERRSDIWLPQGTIEEPKKKRESGEIKLEIKKPSRPSIGISAAKRSRPQATRDCRMNGVYVTFKILDTLGRVCDADGRYATRLPYFEKLRVSIAASKPEPAKSKRSKSLSAPKAESSASKNRKRKSMPATAEDIITDPEQLKVVLERWAKLRERAPILPEKPSPECLATLIGNFNSIPKAQYPFHQTSNNFPVVTWPMPNLITNPPSDSTLSRHRHPKKLEPTSAPESPTEVLPVIRPTNHAYRTRSSRKLSTDETIMVDSTARMDTGSGDDTIVVATMEHDSSQNSMPTPPESDPFTPSTQRIKRMSSINSILSDPEDEKQATTLSSPEDGKEVWHDASEVIASPEPMT</sequence>
<feature type="compositionally biased region" description="Basic and acidic residues" evidence="5">
    <location>
        <begin position="261"/>
        <end position="281"/>
    </location>
</feature>
<dbReference type="InterPro" id="IPR003000">
    <property type="entry name" value="Sirtuin"/>
</dbReference>
<feature type="region of interest" description="Disordered" evidence="5">
    <location>
        <begin position="842"/>
        <end position="911"/>
    </location>
</feature>
<dbReference type="OrthoDB" id="2919105at2759"/>
<dbReference type="PROSITE" id="PS50305">
    <property type="entry name" value="SIRTUIN"/>
    <property type="match status" value="1"/>
</dbReference>
<feature type="region of interest" description="Disordered" evidence="5">
    <location>
        <begin position="765"/>
        <end position="814"/>
    </location>
</feature>
<keyword evidence="4" id="KW-0479">Metal-binding</keyword>
<accession>A0A8H4W4P7</accession>
<reference evidence="7 8" key="1">
    <citation type="submission" date="2020-03" db="EMBL/GenBank/DDBJ databases">
        <title>Draft Genome Sequence of Cudoniella acicularis.</title>
        <authorList>
            <person name="Buettner E."/>
            <person name="Kellner H."/>
        </authorList>
    </citation>
    <scope>NUCLEOTIDE SEQUENCE [LARGE SCALE GENOMIC DNA]</scope>
    <source>
        <strain evidence="7 8">DSM 108380</strain>
    </source>
</reference>
<comment type="caution">
    <text evidence="7">The sequence shown here is derived from an EMBL/GenBank/DDBJ whole genome shotgun (WGS) entry which is preliminary data.</text>
</comment>
<dbReference type="PANTHER" id="PTHR11085:SF8">
    <property type="entry name" value="NAD-DEPENDENT HISTONE DEACETYLASE HST3"/>
    <property type="match status" value="1"/>
</dbReference>
<organism evidence="7 8">
    <name type="scientific">Cudoniella acicularis</name>
    <dbReference type="NCBI Taxonomy" id="354080"/>
    <lineage>
        <taxon>Eukaryota</taxon>
        <taxon>Fungi</taxon>
        <taxon>Dikarya</taxon>
        <taxon>Ascomycota</taxon>
        <taxon>Pezizomycotina</taxon>
        <taxon>Leotiomycetes</taxon>
        <taxon>Helotiales</taxon>
        <taxon>Tricladiaceae</taxon>
        <taxon>Cudoniella</taxon>
    </lineage>
</organism>
<dbReference type="Pfam" id="PF02146">
    <property type="entry name" value="SIR2"/>
    <property type="match status" value="3"/>
</dbReference>
<feature type="active site" description="Proton acceptor" evidence="4">
    <location>
        <position position="410"/>
    </location>
</feature>
<dbReference type="Proteomes" id="UP000566819">
    <property type="component" value="Unassembled WGS sequence"/>
</dbReference>
<feature type="binding site" evidence="4">
    <location>
        <position position="418"/>
    </location>
    <ligand>
        <name>Zn(2+)</name>
        <dbReference type="ChEBI" id="CHEBI:29105"/>
    </ligand>
</feature>
<dbReference type="InterPro" id="IPR029035">
    <property type="entry name" value="DHS-like_NAD/FAD-binding_dom"/>
</dbReference>
<feature type="compositionally biased region" description="Basic and acidic residues" evidence="5">
    <location>
        <begin position="891"/>
        <end position="901"/>
    </location>
</feature>
<evidence type="ECO:0000313" key="7">
    <source>
        <dbReference type="EMBL" id="KAF4634123.1"/>
    </source>
</evidence>
<feature type="binding site" evidence="4">
    <location>
        <position position="444"/>
    </location>
    <ligand>
        <name>Zn(2+)</name>
        <dbReference type="ChEBI" id="CHEBI:29105"/>
    </ligand>
</feature>